<evidence type="ECO:0000313" key="2">
    <source>
        <dbReference type="EMBL" id="KAJ7348165.1"/>
    </source>
</evidence>
<comment type="caution">
    <text evidence="2">The sequence shown here is derived from an EMBL/GenBank/DDBJ whole genome shotgun (WGS) entry which is preliminary data.</text>
</comment>
<proteinExistence type="predicted"/>
<gene>
    <name evidence="2" type="ORF">DFH08DRAFT_1080266</name>
    <name evidence="3" type="ORF">DFH08DRAFT_1080268</name>
</gene>
<dbReference type="Proteomes" id="UP001218218">
    <property type="component" value="Unassembled WGS sequence"/>
</dbReference>
<feature type="region of interest" description="Disordered" evidence="1">
    <location>
        <begin position="1"/>
        <end position="104"/>
    </location>
</feature>
<protein>
    <submittedName>
        <fullName evidence="2">Uncharacterized protein</fullName>
    </submittedName>
</protein>
<feature type="compositionally biased region" description="Low complexity" evidence="1">
    <location>
        <begin position="71"/>
        <end position="84"/>
    </location>
</feature>
<evidence type="ECO:0000313" key="4">
    <source>
        <dbReference type="Proteomes" id="UP001218218"/>
    </source>
</evidence>
<feature type="compositionally biased region" description="Polar residues" evidence="1">
    <location>
        <begin position="1"/>
        <end position="20"/>
    </location>
</feature>
<feature type="region of interest" description="Disordered" evidence="1">
    <location>
        <begin position="186"/>
        <end position="297"/>
    </location>
</feature>
<dbReference type="EMBL" id="JARIHO010000018">
    <property type="protein sequence ID" value="KAJ7348165.1"/>
    <property type="molecule type" value="Genomic_DNA"/>
</dbReference>
<feature type="compositionally biased region" description="Low complexity" evidence="1">
    <location>
        <begin position="250"/>
        <end position="259"/>
    </location>
</feature>
<name>A0AAD7ERB0_9AGAR</name>
<evidence type="ECO:0000256" key="1">
    <source>
        <dbReference type="SAM" id="MobiDB-lite"/>
    </source>
</evidence>
<feature type="compositionally biased region" description="Basic and acidic residues" evidence="1">
    <location>
        <begin position="61"/>
        <end position="70"/>
    </location>
</feature>
<dbReference type="AlphaFoldDB" id="A0AAD7ERB0"/>
<sequence>MSTTTRKNSSAPNKSTGSTSRRTKQKNHTSARTPLGTHDENVPKSVRQGQLHELQAQVRRMQSELDRAHAAEQAAVAHAAAAENPAPPQPSDAPAGSIPRPNNMSNVKMEDLQQQLGFDTAQWNVLRTCVCDALSAACLDREAKWKAQPPGKLSMAYNAIEEDFPQLRRFSGQWAVHRIAQQSWSNHRSYRSCVGNESTYRGRKAAARRINHDGSASPHIPSHRRRSSHSRTPTPIAGPSHSDDLLAFSDNENGDAAASNDDDDDDREDTEDPEDPKGKKRAVPDGDEESRKRQRTH</sequence>
<accession>A0AAD7ERB0</accession>
<feature type="compositionally biased region" description="Acidic residues" evidence="1">
    <location>
        <begin position="260"/>
        <end position="274"/>
    </location>
</feature>
<reference evidence="2" key="1">
    <citation type="submission" date="2023-03" db="EMBL/GenBank/DDBJ databases">
        <title>Massive genome expansion in bonnet fungi (Mycena s.s.) driven by repeated elements and novel gene families across ecological guilds.</title>
        <authorList>
            <consortium name="Lawrence Berkeley National Laboratory"/>
            <person name="Harder C.B."/>
            <person name="Miyauchi S."/>
            <person name="Viragh M."/>
            <person name="Kuo A."/>
            <person name="Thoen E."/>
            <person name="Andreopoulos B."/>
            <person name="Lu D."/>
            <person name="Skrede I."/>
            <person name="Drula E."/>
            <person name="Henrissat B."/>
            <person name="Morin E."/>
            <person name="Kohler A."/>
            <person name="Barry K."/>
            <person name="LaButti K."/>
            <person name="Morin E."/>
            <person name="Salamov A."/>
            <person name="Lipzen A."/>
            <person name="Mereny Z."/>
            <person name="Hegedus B."/>
            <person name="Baldrian P."/>
            <person name="Stursova M."/>
            <person name="Weitz H."/>
            <person name="Taylor A."/>
            <person name="Grigoriev I.V."/>
            <person name="Nagy L.G."/>
            <person name="Martin F."/>
            <person name="Kauserud H."/>
        </authorList>
    </citation>
    <scope>NUCLEOTIDE SEQUENCE</scope>
    <source>
        <strain evidence="2">CBHHK002</strain>
    </source>
</reference>
<evidence type="ECO:0000313" key="3">
    <source>
        <dbReference type="EMBL" id="KAJ7348175.1"/>
    </source>
</evidence>
<organism evidence="2 4">
    <name type="scientific">Mycena albidolilacea</name>
    <dbReference type="NCBI Taxonomy" id="1033008"/>
    <lineage>
        <taxon>Eukaryota</taxon>
        <taxon>Fungi</taxon>
        <taxon>Dikarya</taxon>
        <taxon>Basidiomycota</taxon>
        <taxon>Agaricomycotina</taxon>
        <taxon>Agaricomycetes</taxon>
        <taxon>Agaricomycetidae</taxon>
        <taxon>Agaricales</taxon>
        <taxon>Marasmiineae</taxon>
        <taxon>Mycenaceae</taxon>
        <taxon>Mycena</taxon>
    </lineage>
</organism>
<keyword evidence="4" id="KW-1185">Reference proteome</keyword>
<dbReference type="EMBL" id="JARIHO010000018">
    <property type="protein sequence ID" value="KAJ7348175.1"/>
    <property type="molecule type" value="Genomic_DNA"/>
</dbReference>